<keyword evidence="2" id="KW-0472">Membrane</keyword>
<sequence length="148" mass="17361">MPLWADLHKHREEKEEEEDDDDEKELSDCHIAVIVTGPENEEKDTLGKKEEQEEAKGTDKEDMSSVSDALSQSNSEAISDAEEKQDKLISDLQAPNLHQTPLQVHLPQTGPIYASSLHRYRYNFKKKGVHYYYYYYYLFFFIFFVSFL</sequence>
<dbReference type="EMBL" id="ASPP01012009">
    <property type="protein sequence ID" value="ETO21029.1"/>
    <property type="molecule type" value="Genomic_DNA"/>
</dbReference>
<evidence type="ECO:0000256" key="1">
    <source>
        <dbReference type="SAM" id="MobiDB-lite"/>
    </source>
</evidence>
<organism evidence="3 4">
    <name type="scientific">Reticulomyxa filosa</name>
    <dbReference type="NCBI Taxonomy" id="46433"/>
    <lineage>
        <taxon>Eukaryota</taxon>
        <taxon>Sar</taxon>
        <taxon>Rhizaria</taxon>
        <taxon>Retaria</taxon>
        <taxon>Foraminifera</taxon>
        <taxon>Monothalamids</taxon>
        <taxon>Reticulomyxidae</taxon>
        <taxon>Reticulomyxa</taxon>
    </lineage>
</organism>
<reference evidence="3 4" key="1">
    <citation type="journal article" date="2013" name="Curr. Biol.">
        <title>The Genome of the Foraminiferan Reticulomyxa filosa.</title>
        <authorList>
            <person name="Glockner G."/>
            <person name="Hulsmann N."/>
            <person name="Schleicher M."/>
            <person name="Noegel A.A."/>
            <person name="Eichinger L."/>
            <person name="Gallinger C."/>
            <person name="Pawlowski J."/>
            <person name="Sierra R."/>
            <person name="Euteneuer U."/>
            <person name="Pillet L."/>
            <person name="Moustafa A."/>
            <person name="Platzer M."/>
            <person name="Groth M."/>
            <person name="Szafranski K."/>
            <person name="Schliwa M."/>
        </authorList>
    </citation>
    <scope>NUCLEOTIDE SEQUENCE [LARGE SCALE GENOMIC DNA]</scope>
</reference>
<name>X6N5K9_RETFI</name>
<feature type="compositionally biased region" description="Basic and acidic residues" evidence="1">
    <location>
        <begin position="1"/>
        <end position="13"/>
    </location>
</feature>
<keyword evidence="2" id="KW-0812">Transmembrane</keyword>
<evidence type="ECO:0000313" key="4">
    <source>
        <dbReference type="Proteomes" id="UP000023152"/>
    </source>
</evidence>
<protein>
    <submittedName>
        <fullName evidence="3">Uncharacterized protein</fullName>
    </submittedName>
</protein>
<proteinExistence type="predicted"/>
<gene>
    <name evidence="3" type="ORF">RFI_16175</name>
</gene>
<evidence type="ECO:0000256" key="2">
    <source>
        <dbReference type="SAM" id="Phobius"/>
    </source>
</evidence>
<keyword evidence="2" id="KW-1133">Transmembrane helix</keyword>
<feature type="transmembrane region" description="Helical" evidence="2">
    <location>
        <begin position="129"/>
        <end position="147"/>
    </location>
</feature>
<feature type="compositionally biased region" description="Acidic residues" evidence="1">
    <location>
        <begin position="14"/>
        <end position="25"/>
    </location>
</feature>
<evidence type="ECO:0000313" key="3">
    <source>
        <dbReference type="EMBL" id="ETO21029.1"/>
    </source>
</evidence>
<feature type="region of interest" description="Disordered" evidence="1">
    <location>
        <begin position="1"/>
        <end position="85"/>
    </location>
</feature>
<dbReference type="Proteomes" id="UP000023152">
    <property type="component" value="Unassembled WGS sequence"/>
</dbReference>
<accession>X6N5K9</accession>
<keyword evidence="4" id="KW-1185">Reference proteome</keyword>
<feature type="compositionally biased region" description="Basic and acidic residues" evidence="1">
    <location>
        <begin position="43"/>
        <end position="63"/>
    </location>
</feature>
<feature type="non-terminal residue" evidence="3">
    <location>
        <position position="148"/>
    </location>
</feature>
<comment type="caution">
    <text evidence="3">The sequence shown here is derived from an EMBL/GenBank/DDBJ whole genome shotgun (WGS) entry which is preliminary data.</text>
</comment>
<dbReference type="AlphaFoldDB" id="X6N5K9"/>
<feature type="compositionally biased region" description="Polar residues" evidence="1">
    <location>
        <begin position="64"/>
        <end position="77"/>
    </location>
</feature>